<evidence type="ECO:0000313" key="9">
    <source>
        <dbReference type="EMBL" id="OGK01463.1"/>
    </source>
</evidence>
<feature type="transmembrane region" description="Helical" evidence="8">
    <location>
        <begin position="329"/>
        <end position="348"/>
    </location>
</feature>
<dbReference type="EMBL" id="MFYX01000125">
    <property type="protein sequence ID" value="OGK01463.1"/>
    <property type="molecule type" value="Genomic_DNA"/>
</dbReference>
<organism evidence="9 10">
    <name type="scientific">Candidatus Raymondbacteria bacterium RIFOXYD12_FULL_49_13</name>
    <dbReference type="NCBI Taxonomy" id="1817890"/>
    <lineage>
        <taxon>Bacteria</taxon>
        <taxon>Raymondiibacteriota</taxon>
    </lineage>
</organism>
<keyword evidence="4 8" id="KW-0812">Transmembrane</keyword>
<accession>A0A1F7F4G1</accession>
<dbReference type="Pfam" id="PF13727">
    <property type="entry name" value="CoA_binding_3"/>
    <property type="match status" value="1"/>
</dbReference>
<evidence type="ECO:0000256" key="6">
    <source>
        <dbReference type="ARBA" id="ARBA00023136"/>
    </source>
</evidence>
<evidence type="ECO:0000256" key="1">
    <source>
        <dbReference type="ARBA" id="ARBA00004651"/>
    </source>
</evidence>
<dbReference type="GO" id="GO:0009103">
    <property type="term" value="P:lipopolysaccharide biosynthetic process"/>
    <property type="evidence" value="ECO:0007669"/>
    <property type="project" value="TreeGrafter"/>
</dbReference>
<keyword evidence="7" id="KW-0460">Magnesium</keyword>
<feature type="transmembrane region" description="Helical" evidence="8">
    <location>
        <begin position="490"/>
        <end position="512"/>
    </location>
</feature>
<comment type="caution">
    <text evidence="9">The sequence shown here is derived from an EMBL/GenBank/DDBJ whole genome shotgun (WGS) entry which is preliminary data.</text>
</comment>
<dbReference type="CDD" id="cd06853">
    <property type="entry name" value="GT_WecA_like"/>
    <property type="match status" value="1"/>
</dbReference>
<dbReference type="AlphaFoldDB" id="A0A1F7F4G1"/>
<dbReference type="SUPFAM" id="SSF51735">
    <property type="entry name" value="NAD(P)-binding Rossmann-fold domains"/>
    <property type="match status" value="1"/>
</dbReference>
<proteinExistence type="predicted"/>
<feature type="transmembrane region" description="Helical" evidence="8">
    <location>
        <begin position="85"/>
        <end position="102"/>
    </location>
</feature>
<feature type="transmembrane region" description="Helical" evidence="8">
    <location>
        <begin position="143"/>
        <end position="161"/>
    </location>
</feature>
<evidence type="ECO:0000256" key="7">
    <source>
        <dbReference type="PIRSR" id="PIRSR600715-1"/>
    </source>
</evidence>
<feature type="transmembrane region" description="Helical" evidence="8">
    <location>
        <begin position="428"/>
        <end position="446"/>
    </location>
</feature>
<feature type="transmembrane region" description="Helical" evidence="8">
    <location>
        <begin position="458"/>
        <end position="478"/>
    </location>
</feature>
<keyword evidence="5 8" id="KW-1133">Transmembrane helix</keyword>
<dbReference type="InterPro" id="IPR000715">
    <property type="entry name" value="Glycosyl_transferase_4"/>
</dbReference>
<dbReference type="PANTHER" id="PTHR22926">
    <property type="entry name" value="PHOSPHO-N-ACETYLMURAMOYL-PENTAPEPTIDE-TRANSFERASE"/>
    <property type="match status" value="1"/>
</dbReference>
<feature type="transmembrane region" description="Helical" evidence="8">
    <location>
        <begin position="198"/>
        <end position="216"/>
    </location>
</feature>
<dbReference type="Gene3D" id="3.40.50.720">
    <property type="entry name" value="NAD(P)-binding Rossmann-like Domain"/>
    <property type="match status" value="1"/>
</dbReference>
<dbReference type="GO" id="GO:0046872">
    <property type="term" value="F:metal ion binding"/>
    <property type="evidence" value="ECO:0007669"/>
    <property type="project" value="UniProtKB-KW"/>
</dbReference>
<dbReference type="Pfam" id="PF00953">
    <property type="entry name" value="Glycos_transf_4"/>
    <property type="match status" value="1"/>
</dbReference>
<evidence type="ECO:0000256" key="3">
    <source>
        <dbReference type="ARBA" id="ARBA00022679"/>
    </source>
</evidence>
<feature type="transmembrane region" description="Helical" evidence="8">
    <location>
        <begin position="114"/>
        <end position="131"/>
    </location>
</feature>
<evidence type="ECO:0000256" key="2">
    <source>
        <dbReference type="ARBA" id="ARBA00022475"/>
    </source>
</evidence>
<feature type="transmembrane region" description="Helical" evidence="8">
    <location>
        <begin position="252"/>
        <end position="271"/>
    </location>
</feature>
<dbReference type="GO" id="GO:0071555">
    <property type="term" value="P:cell wall organization"/>
    <property type="evidence" value="ECO:0007669"/>
    <property type="project" value="TreeGrafter"/>
</dbReference>
<dbReference type="GO" id="GO:0044038">
    <property type="term" value="P:cell wall macromolecule biosynthetic process"/>
    <property type="evidence" value="ECO:0007669"/>
    <property type="project" value="TreeGrafter"/>
</dbReference>
<feature type="transmembrane region" description="Helical" evidence="8">
    <location>
        <begin position="173"/>
        <end position="192"/>
    </location>
</feature>
<evidence type="ECO:0000256" key="5">
    <source>
        <dbReference type="ARBA" id="ARBA00022989"/>
    </source>
</evidence>
<dbReference type="GO" id="GO:0005886">
    <property type="term" value="C:plasma membrane"/>
    <property type="evidence" value="ECO:0007669"/>
    <property type="project" value="UniProtKB-SubCell"/>
</dbReference>
<feature type="transmembrane region" description="Helical" evidence="8">
    <location>
        <begin position="6"/>
        <end position="28"/>
    </location>
</feature>
<feature type="transmembrane region" description="Helical" evidence="8">
    <location>
        <begin position="394"/>
        <end position="412"/>
    </location>
</feature>
<feature type="transmembrane region" description="Helical" evidence="8">
    <location>
        <begin position="54"/>
        <end position="73"/>
    </location>
</feature>
<evidence type="ECO:0000313" key="10">
    <source>
        <dbReference type="Proteomes" id="UP000179243"/>
    </source>
</evidence>
<name>A0A1F7F4G1_UNCRA</name>
<evidence type="ECO:0000256" key="4">
    <source>
        <dbReference type="ARBA" id="ARBA00022692"/>
    </source>
</evidence>
<dbReference type="PROSITE" id="PS01348">
    <property type="entry name" value="MRAY_2"/>
    <property type="match status" value="1"/>
</dbReference>
<keyword evidence="3" id="KW-0808">Transferase</keyword>
<protein>
    <submittedName>
        <fullName evidence="9">Uncharacterized protein</fullName>
    </submittedName>
</protein>
<gene>
    <name evidence="9" type="ORF">A2519_19255</name>
</gene>
<comment type="cofactor">
    <cofactor evidence="7">
        <name>Mg(2+)</name>
        <dbReference type="ChEBI" id="CHEBI:18420"/>
    </cofactor>
</comment>
<keyword evidence="7" id="KW-0479">Metal-binding</keyword>
<dbReference type="Proteomes" id="UP000179243">
    <property type="component" value="Unassembled WGS sequence"/>
</dbReference>
<feature type="binding site" evidence="7">
    <location>
        <position position="165"/>
    </location>
    <ligand>
        <name>Mg(2+)</name>
        <dbReference type="ChEBI" id="CHEBI:18420"/>
    </ligand>
</feature>
<keyword evidence="6 8" id="KW-0472">Membrane</keyword>
<feature type="binding site" evidence="7">
    <location>
        <position position="225"/>
    </location>
    <ligand>
        <name>Mg(2+)</name>
        <dbReference type="ChEBI" id="CHEBI:18420"/>
    </ligand>
</feature>
<dbReference type="InterPro" id="IPR036291">
    <property type="entry name" value="NAD(P)-bd_dom_sf"/>
</dbReference>
<evidence type="ECO:0000256" key="8">
    <source>
        <dbReference type="SAM" id="Phobius"/>
    </source>
</evidence>
<reference evidence="9 10" key="1">
    <citation type="journal article" date="2016" name="Nat. Commun.">
        <title>Thousands of microbial genomes shed light on interconnected biogeochemical processes in an aquifer system.</title>
        <authorList>
            <person name="Anantharaman K."/>
            <person name="Brown C.T."/>
            <person name="Hug L.A."/>
            <person name="Sharon I."/>
            <person name="Castelle C.J."/>
            <person name="Probst A.J."/>
            <person name="Thomas B.C."/>
            <person name="Singh A."/>
            <person name="Wilkins M.J."/>
            <person name="Karaoz U."/>
            <person name="Brodie E.L."/>
            <person name="Williams K.H."/>
            <person name="Hubbard S.S."/>
            <person name="Banfield J.F."/>
        </authorList>
    </citation>
    <scope>NUCLEOTIDE SEQUENCE [LARGE SCALE GENOMIC DNA]</scope>
</reference>
<feature type="transmembrane region" description="Helical" evidence="8">
    <location>
        <begin position="304"/>
        <end position="323"/>
    </location>
</feature>
<dbReference type="GO" id="GO:0016780">
    <property type="term" value="F:phosphotransferase activity, for other substituted phosphate groups"/>
    <property type="evidence" value="ECO:0007669"/>
    <property type="project" value="InterPro"/>
</dbReference>
<sequence length="633" mass="70372">MSSNLPIFTHFLVCASAFFGTLIITPLVKRFAVGLNAIDKPETRKIHAGAIPRMGGLGIFFGVLTSVGILYLFRKEAFVLLVSKGYFNILIGSFLMLLLGMFDDKFGVNARIKFLVQVVIAIYVVHSGLLIEQVTNPFGSGPFHLGVLAYPITILWIVGVTNAINLSDGLDGLASGVSLIVAITMFAVSLITNHPATGLISAALTGALLGFLKYNFNPAEIFMGDTGSLFLGFVLATISIKGSLISSTTVSILVPLIALGVPIFDTLFSIVRRVVTRMSPFTADAQHVHHRLLAFGLNQRQTVIILYIISIVFGLVAFLLTAARNETAAGLLFVVAIIIYIGVQRLGYVETILLKMREQRDANKKRLYHDLYVSSDKPVSAWIRYITRNRVIEVLLDLFFMALSLALTRIIFEGYKALSSDWSVYRDQLLMIALCCYGPFFILGFYRELWKYIDIHAIGKYIKGVFSGTLLAYFALTWLNPSGALQPGHFLVLGLFLMVFVSTSRIIFNFYATYQKRELRKLSGGERVLIYGAGDSGVTILHTFIKEDNLDYRPIGFIDDDPSKLNRSISGYTVLGSLNDLENIILAYQVQRIVISTGYINGNHEAEVKDLCRKHRVRLCRFRIQLYNISVNE</sequence>
<dbReference type="PANTHER" id="PTHR22926:SF3">
    <property type="entry name" value="UNDECAPRENYL-PHOSPHATE ALPHA-N-ACETYLGLUCOSAMINYL 1-PHOSPHATE TRANSFERASE"/>
    <property type="match status" value="1"/>
</dbReference>
<comment type="subcellular location">
    <subcellularLocation>
        <location evidence="1">Cell membrane</location>
        <topology evidence="1">Multi-pass membrane protein</topology>
    </subcellularLocation>
</comment>
<keyword evidence="2" id="KW-1003">Cell membrane</keyword>
<dbReference type="InterPro" id="IPR018480">
    <property type="entry name" value="PNAcMuramoyl-5peptid_Trfase_CS"/>
</dbReference>